<gene>
    <name evidence="5 7" type="primary">scpB</name>
    <name evidence="7" type="ORF">H9L01_08785</name>
</gene>
<dbReference type="GO" id="GO:0051304">
    <property type="term" value="P:chromosome separation"/>
    <property type="evidence" value="ECO:0007669"/>
    <property type="project" value="InterPro"/>
</dbReference>
<keyword evidence="1 5" id="KW-0963">Cytoplasm</keyword>
<evidence type="ECO:0000256" key="2">
    <source>
        <dbReference type="ARBA" id="ARBA00022618"/>
    </source>
</evidence>
<dbReference type="KEGG" id="eio:H9L01_08785"/>
<keyword evidence="3 5" id="KW-0159">Chromosome partition</keyword>
<keyword evidence="4 5" id="KW-0131">Cell cycle</keyword>
<dbReference type="SUPFAM" id="SSF46785">
    <property type="entry name" value="Winged helix' DNA-binding domain"/>
    <property type="match status" value="2"/>
</dbReference>
<protein>
    <recommendedName>
        <fullName evidence="5">Segregation and condensation protein B</fullName>
    </recommendedName>
</protein>
<keyword evidence="6" id="KW-0175">Coiled coil</keyword>
<name>A0A7G9RXY2_9FIRM</name>
<dbReference type="GO" id="GO:0005737">
    <property type="term" value="C:cytoplasm"/>
    <property type="evidence" value="ECO:0007669"/>
    <property type="project" value="UniProtKB-SubCell"/>
</dbReference>
<dbReference type="PANTHER" id="PTHR34298:SF2">
    <property type="entry name" value="SEGREGATION AND CONDENSATION PROTEIN B"/>
    <property type="match status" value="1"/>
</dbReference>
<evidence type="ECO:0000256" key="5">
    <source>
        <dbReference type="HAMAP-Rule" id="MF_01804"/>
    </source>
</evidence>
<dbReference type="PIRSF" id="PIRSF019345">
    <property type="entry name" value="ScpB"/>
    <property type="match status" value="1"/>
</dbReference>
<comment type="subunit">
    <text evidence="5">Homodimer. Homodimerization may be required to stabilize the binding of ScpA to the Smc head domains. Component of a cohesin-like complex composed of ScpA, ScpB and the Smc homodimer, in which ScpA and ScpB bind to the head domain of Smc. The presence of the three proteins is required for the association of the complex with DNA.</text>
</comment>
<dbReference type="InterPro" id="IPR005234">
    <property type="entry name" value="ScpB_csome_segregation"/>
</dbReference>
<organism evidence="7 8">
    <name type="scientific">Erysipelothrix inopinata</name>
    <dbReference type="NCBI Taxonomy" id="225084"/>
    <lineage>
        <taxon>Bacteria</taxon>
        <taxon>Bacillati</taxon>
        <taxon>Bacillota</taxon>
        <taxon>Erysipelotrichia</taxon>
        <taxon>Erysipelotrichales</taxon>
        <taxon>Erysipelotrichaceae</taxon>
        <taxon>Erysipelothrix</taxon>
    </lineage>
</organism>
<keyword evidence="2 5" id="KW-0132">Cell division</keyword>
<comment type="subcellular location">
    <subcellularLocation>
        <location evidence="5">Cytoplasm</location>
    </subcellularLocation>
    <text evidence="5">Associated with two foci at the outer edges of the nucleoid region in young cells, and at four foci within both cell halves in older cells.</text>
</comment>
<evidence type="ECO:0000256" key="4">
    <source>
        <dbReference type="ARBA" id="ARBA00023306"/>
    </source>
</evidence>
<dbReference type="Proteomes" id="UP000515928">
    <property type="component" value="Chromosome"/>
</dbReference>
<comment type="similarity">
    <text evidence="5">Belongs to the ScpB family.</text>
</comment>
<dbReference type="InterPro" id="IPR036388">
    <property type="entry name" value="WH-like_DNA-bd_sf"/>
</dbReference>
<dbReference type="InterPro" id="IPR036390">
    <property type="entry name" value="WH_DNA-bd_sf"/>
</dbReference>
<evidence type="ECO:0000256" key="6">
    <source>
        <dbReference type="SAM" id="Coils"/>
    </source>
</evidence>
<dbReference type="HAMAP" id="MF_01804">
    <property type="entry name" value="ScpB"/>
    <property type="match status" value="1"/>
</dbReference>
<dbReference type="GO" id="GO:0006260">
    <property type="term" value="P:DNA replication"/>
    <property type="evidence" value="ECO:0007669"/>
    <property type="project" value="UniProtKB-UniRule"/>
</dbReference>
<keyword evidence="8" id="KW-1185">Reference proteome</keyword>
<reference evidence="7 8" key="1">
    <citation type="submission" date="2020-08" db="EMBL/GenBank/DDBJ databases">
        <title>Genome sequence of Erysipelothrix inopinata DSM 15511T.</title>
        <authorList>
            <person name="Hyun D.-W."/>
            <person name="Bae J.-W."/>
        </authorList>
    </citation>
    <scope>NUCLEOTIDE SEQUENCE [LARGE SCALE GENOMIC DNA]</scope>
    <source>
        <strain evidence="7 8">DSM 15511</strain>
    </source>
</reference>
<dbReference type="Gene3D" id="1.10.10.10">
    <property type="entry name" value="Winged helix-like DNA-binding domain superfamily/Winged helix DNA-binding domain"/>
    <property type="match status" value="2"/>
</dbReference>
<accession>A0A7G9RXY2</accession>
<evidence type="ECO:0000256" key="3">
    <source>
        <dbReference type="ARBA" id="ARBA00022829"/>
    </source>
</evidence>
<dbReference type="GO" id="GO:0051301">
    <property type="term" value="P:cell division"/>
    <property type="evidence" value="ECO:0007669"/>
    <property type="project" value="UniProtKB-KW"/>
</dbReference>
<evidence type="ECO:0000313" key="7">
    <source>
        <dbReference type="EMBL" id="QNN60457.1"/>
    </source>
</evidence>
<dbReference type="AlphaFoldDB" id="A0A7G9RXY2"/>
<sequence>MTNIAILEGILFAFGDEGVDFEQLKLALNLEEESLTQLLEEYKELLNEDNRGFELANFGGSYKLVTKSHLHEIIADMFEFNKTRQLSQAALETLAIIAYKQPVTRLEIEEIRGVNSDMMCRRLEALDLIRECGRAETIGKPILYEVTNSFMDVFKLTTLKELPEIKLEMLEEKNELFK</sequence>
<dbReference type="PANTHER" id="PTHR34298">
    <property type="entry name" value="SEGREGATION AND CONDENSATION PROTEIN B"/>
    <property type="match status" value="1"/>
</dbReference>
<feature type="coiled-coil region" evidence="6">
    <location>
        <begin position="21"/>
        <end position="48"/>
    </location>
</feature>
<dbReference type="RefSeq" id="WP_187533586.1">
    <property type="nucleotide sequence ID" value="NZ_CBCSHU010000004.1"/>
</dbReference>
<dbReference type="EMBL" id="CP060715">
    <property type="protein sequence ID" value="QNN60457.1"/>
    <property type="molecule type" value="Genomic_DNA"/>
</dbReference>
<evidence type="ECO:0000313" key="8">
    <source>
        <dbReference type="Proteomes" id="UP000515928"/>
    </source>
</evidence>
<evidence type="ECO:0000256" key="1">
    <source>
        <dbReference type="ARBA" id="ARBA00022490"/>
    </source>
</evidence>
<dbReference type="NCBIfam" id="TIGR00281">
    <property type="entry name" value="SMC-Scp complex subunit ScpB"/>
    <property type="match status" value="1"/>
</dbReference>
<proteinExistence type="inferred from homology"/>
<dbReference type="Pfam" id="PF04079">
    <property type="entry name" value="SMC_ScpB"/>
    <property type="match status" value="1"/>
</dbReference>
<comment type="function">
    <text evidence="5">Participates in chromosomal partition during cell division. May act via the formation of a condensin-like complex containing Smc and ScpA that pull DNA away from mid-cell into both cell halves.</text>
</comment>